<evidence type="ECO:0000256" key="9">
    <source>
        <dbReference type="HAMAP-Rule" id="MF_01107"/>
    </source>
</evidence>
<evidence type="ECO:0000256" key="2">
    <source>
        <dbReference type="ARBA" id="ARBA00022576"/>
    </source>
</evidence>
<dbReference type="InterPro" id="IPR049704">
    <property type="entry name" value="Aminotrans_3_PPA_site"/>
</dbReference>
<dbReference type="PIRSF" id="PIRSF000521">
    <property type="entry name" value="Transaminase_4ab_Lys_Orn"/>
    <property type="match status" value="1"/>
</dbReference>
<dbReference type="Pfam" id="PF00202">
    <property type="entry name" value="Aminotran_3"/>
    <property type="match status" value="1"/>
</dbReference>
<evidence type="ECO:0000256" key="3">
    <source>
        <dbReference type="ARBA" id="ARBA00022605"/>
    </source>
</evidence>
<comment type="pathway">
    <text evidence="8">Organosulfur degradation; alkanesulfonate degradation.</text>
</comment>
<dbReference type="EMBL" id="FNIN01000002">
    <property type="protein sequence ID" value="SDN49203.1"/>
    <property type="molecule type" value="Genomic_DNA"/>
</dbReference>
<dbReference type="AlphaFoldDB" id="A0A1H0BUD2"/>
<dbReference type="GO" id="GO:0030170">
    <property type="term" value="F:pyridoxal phosphate binding"/>
    <property type="evidence" value="ECO:0007669"/>
    <property type="project" value="InterPro"/>
</dbReference>
<protein>
    <recommendedName>
        <fullName evidence="9">Acetylornithine aminotransferase</fullName>
        <shortName evidence="9">ACOAT</shortName>
        <ecNumber evidence="9">2.6.1.11</ecNumber>
    </recommendedName>
</protein>
<sequence>MSNILNLFKKKEATLLFPTYGRYPVAIQKGQDYFLYDFSGKKYYDFLSGIAVCILGYNHPEITKVICAQSKKLIHISNLFYQEEQLELATKLQKFAPNFKIFFCNSGAEANEGAIKLVRKYFHSFKKQDRFEIITFSNSFHGRTLATLSATGQDKIKKGFSPLVPGFTILPFNDPEALKKHASNQTAAIMLEVIQGEGGIIPVKPQFVSALKEVCTQNDILLVIDEIQTGMGRTGKFWAHEHFDLKPDIITLAKGLGNGFPIGAVLAKPNIADALGPGSHGTTFGGNALACKVATTVLEIIEKNNLIFQAQEKGANLKQHLQLLQKKFPDQIKEIRGKGLMLGIELKQNAKQIWESLLKNGFILNLTQENVLRLLPPLIIETEAILAFIANLEDILSKQS</sequence>
<accession>A0A1H0BUD2</accession>
<evidence type="ECO:0000256" key="7">
    <source>
        <dbReference type="ARBA" id="ARBA00052998"/>
    </source>
</evidence>
<feature type="binding site" evidence="9">
    <location>
        <begin position="107"/>
        <end position="108"/>
    </location>
    <ligand>
        <name>pyridoxal 5'-phosphate</name>
        <dbReference type="ChEBI" id="CHEBI:597326"/>
    </ligand>
</feature>
<keyword evidence="11" id="KW-1185">Reference proteome</keyword>
<feature type="binding site" evidence="9">
    <location>
        <position position="283"/>
    </location>
    <ligand>
        <name>pyridoxal 5'-phosphate</name>
        <dbReference type="ChEBI" id="CHEBI:597326"/>
    </ligand>
</feature>
<evidence type="ECO:0000256" key="6">
    <source>
        <dbReference type="ARBA" id="ARBA00023317"/>
    </source>
</evidence>
<dbReference type="InterPro" id="IPR015421">
    <property type="entry name" value="PyrdxlP-dep_Trfase_major"/>
</dbReference>
<dbReference type="FunFam" id="3.40.640.10:FF:000004">
    <property type="entry name" value="Acetylornithine aminotransferase"/>
    <property type="match status" value="1"/>
</dbReference>
<dbReference type="HAMAP" id="MF_01107">
    <property type="entry name" value="ArgD_aminotrans_3"/>
    <property type="match status" value="1"/>
</dbReference>
<comment type="miscellaneous">
    <text evidence="9">May also have succinyldiaminopimelate aminotransferase activity, thus carrying out the corresponding step in lysine biosynthesis.</text>
</comment>
<dbReference type="GO" id="GO:0006526">
    <property type="term" value="P:L-arginine biosynthetic process"/>
    <property type="evidence" value="ECO:0007669"/>
    <property type="project" value="UniProtKB-UniRule"/>
</dbReference>
<evidence type="ECO:0000313" key="10">
    <source>
        <dbReference type="EMBL" id="SDN49203.1"/>
    </source>
</evidence>
<evidence type="ECO:0000256" key="8">
    <source>
        <dbReference type="ARBA" id="ARBA00060602"/>
    </source>
</evidence>
<dbReference type="InterPro" id="IPR015424">
    <property type="entry name" value="PyrdxlP-dep_Trfase"/>
</dbReference>
<comment type="subunit">
    <text evidence="9">Homodimer.</text>
</comment>
<dbReference type="Gene3D" id="3.40.640.10">
    <property type="entry name" value="Type I PLP-dependent aspartate aminotransferase-like (Major domain)"/>
    <property type="match status" value="1"/>
</dbReference>
<keyword evidence="4 9" id="KW-0808">Transferase</keyword>
<gene>
    <name evidence="9" type="primary">argD</name>
    <name evidence="10" type="ORF">SAMN04488516_102293</name>
</gene>
<keyword evidence="3 9" id="KW-0028">Amino-acid biosynthesis</keyword>
<feature type="binding site" evidence="9">
    <location>
        <position position="140"/>
    </location>
    <ligand>
        <name>pyridoxal 5'-phosphate</name>
        <dbReference type="ChEBI" id="CHEBI:597326"/>
    </ligand>
</feature>
<feature type="binding site" evidence="9">
    <location>
        <begin position="225"/>
        <end position="228"/>
    </location>
    <ligand>
        <name>pyridoxal 5'-phosphate</name>
        <dbReference type="ChEBI" id="CHEBI:597326"/>
    </ligand>
</feature>
<dbReference type="InterPro" id="IPR004636">
    <property type="entry name" value="AcOrn/SuccOrn_fam"/>
</dbReference>
<dbReference type="GO" id="GO:0031299">
    <property type="term" value="F:taurine-pyruvate aminotransferase activity"/>
    <property type="evidence" value="ECO:0007669"/>
    <property type="project" value="UniProtKB-EC"/>
</dbReference>
<evidence type="ECO:0000256" key="4">
    <source>
        <dbReference type="ARBA" id="ARBA00022679"/>
    </source>
</evidence>
<keyword evidence="5 9" id="KW-0663">Pyridoxal phosphate</keyword>
<comment type="catalytic activity">
    <reaction evidence="9">
        <text>N(2)-acetyl-L-ornithine + 2-oxoglutarate = N-acetyl-L-glutamate 5-semialdehyde + L-glutamate</text>
        <dbReference type="Rhea" id="RHEA:18049"/>
        <dbReference type="ChEBI" id="CHEBI:16810"/>
        <dbReference type="ChEBI" id="CHEBI:29123"/>
        <dbReference type="ChEBI" id="CHEBI:29985"/>
        <dbReference type="ChEBI" id="CHEBI:57805"/>
        <dbReference type="EC" id="2.6.1.11"/>
    </reaction>
</comment>
<dbReference type="EC" id="2.6.1.11" evidence="9"/>
<keyword evidence="6" id="KW-0670">Pyruvate</keyword>
<dbReference type="NCBIfam" id="TIGR00707">
    <property type="entry name" value="argD"/>
    <property type="match status" value="1"/>
</dbReference>
<comment type="catalytic activity">
    <reaction evidence="7">
        <text>taurine + pyruvate = sulfoacetaldehyde + L-alanine</text>
        <dbReference type="Rhea" id="RHEA:10420"/>
        <dbReference type="ChEBI" id="CHEBI:15361"/>
        <dbReference type="ChEBI" id="CHEBI:57972"/>
        <dbReference type="ChEBI" id="CHEBI:58246"/>
        <dbReference type="ChEBI" id="CHEBI:507393"/>
        <dbReference type="EC" id="2.6.1.77"/>
    </reaction>
    <physiologicalReaction direction="left-to-right" evidence="7">
        <dbReference type="Rhea" id="RHEA:10421"/>
    </physiologicalReaction>
</comment>
<dbReference type="GO" id="GO:0005737">
    <property type="term" value="C:cytoplasm"/>
    <property type="evidence" value="ECO:0007669"/>
    <property type="project" value="UniProtKB-SubCell"/>
</dbReference>
<feature type="binding site" evidence="9">
    <location>
        <position position="282"/>
    </location>
    <ligand>
        <name>N(2)-acetyl-L-ornithine</name>
        <dbReference type="ChEBI" id="CHEBI:57805"/>
    </ligand>
</feature>
<organism evidence="10 11">
    <name type="scientific">Desulfonauticus submarinus</name>
    <dbReference type="NCBI Taxonomy" id="206665"/>
    <lineage>
        <taxon>Bacteria</taxon>
        <taxon>Pseudomonadati</taxon>
        <taxon>Thermodesulfobacteriota</taxon>
        <taxon>Desulfovibrionia</taxon>
        <taxon>Desulfovibrionales</taxon>
        <taxon>Desulfonauticaceae</taxon>
        <taxon>Desulfonauticus</taxon>
    </lineage>
</organism>
<comment type="pathway">
    <text evidence="9">Amino-acid biosynthesis; L-arginine biosynthesis; N(2)-acetyl-L-ornithine from L-glutamate: step 4/4.</text>
</comment>
<comment type="subcellular location">
    <subcellularLocation>
        <location evidence="9">Cytoplasm</location>
    </subcellularLocation>
</comment>
<feature type="binding site" evidence="9">
    <location>
        <position position="143"/>
    </location>
    <ligand>
        <name>N(2)-acetyl-L-ornithine</name>
        <dbReference type="ChEBI" id="CHEBI:57805"/>
    </ligand>
</feature>
<dbReference type="PANTHER" id="PTHR11986:SF79">
    <property type="entry name" value="ACETYLORNITHINE AMINOTRANSFERASE, MITOCHONDRIAL"/>
    <property type="match status" value="1"/>
</dbReference>
<dbReference type="PROSITE" id="PS00600">
    <property type="entry name" value="AA_TRANSFER_CLASS_3"/>
    <property type="match status" value="1"/>
</dbReference>
<keyword evidence="2 9" id="KW-0032">Aminotransferase</keyword>
<dbReference type="OrthoDB" id="9801834at2"/>
<evidence type="ECO:0000256" key="1">
    <source>
        <dbReference type="ARBA" id="ARBA00011881"/>
    </source>
</evidence>
<comment type="subunit">
    <text evidence="1">Homotetramer.</text>
</comment>
<dbReference type="InterPro" id="IPR015422">
    <property type="entry name" value="PyrdxlP-dep_Trfase_small"/>
</dbReference>
<feature type="modified residue" description="N6-(pyridoxal phosphate)lysine" evidence="9">
    <location>
        <position position="254"/>
    </location>
</feature>
<dbReference type="GO" id="GO:0042802">
    <property type="term" value="F:identical protein binding"/>
    <property type="evidence" value="ECO:0007669"/>
    <property type="project" value="TreeGrafter"/>
</dbReference>
<evidence type="ECO:0000256" key="5">
    <source>
        <dbReference type="ARBA" id="ARBA00022898"/>
    </source>
</evidence>
<dbReference type="InterPro" id="IPR050103">
    <property type="entry name" value="Class-III_PLP-dep_AT"/>
</dbReference>
<dbReference type="PANTHER" id="PTHR11986">
    <property type="entry name" value="AMINOTRANSFERASE CLASS III"/>
    <property type="match status" value="1"/>
</dbReference>
<dbReference type="STRING" id="206665.SAMN04488516_102293"/>
<reference evidence="10 11" key="1">
    <citation type="submission" date="2016-10" db="EMBL/GenBank/DDBJ databases">
        <authorList>
            <person name="de Groot N.N."/>
        </authorList>
    </citation>
    <scope>NUCLEOTIDE SEQUENCE [LARGE SCALE GENOMIC DNA]</scope>
    <source>
        <strain evidence="10 11">DSM 15269</strain>
    </source>
</reference>
<dbReference type="RefSeq" id="WP_092063675.1">
    <property type="nucleotide sequence ID" value="NZ_FNIN01000002.1"/>
</dbReference>
<comment type="cofactor">
    <cofactor evidence="9">
        <name>pyridoxal 5'-phosphate</name>
        <dbReference type="ChEBI" id="CHEBI:597326"/>
    </cofactor>
    <text evidence="9">Binds 1 pyridoxal phosphate per subunit.</text>
</comment>
<comment type="similarity">
    <text evidence="9">Belongs to the class-III pyridoxal-phosphate-dependent aminotransferase family. ArgD subfamily.</text>
</comment>
<keyword evidence="9" id="KW-0055">Arginine biosynthesis</keyword>
<dbReference type="Gene3D" id="3.90.1150.10">
    <property type="entry name" value="Aspartate Aminotransferase, domain 1"/>
    <property type="match status" value="1"/>
</dbReference>
<proteinExistence type="inferred from homology"/>
<dbReference type="UniPathway" id="UPA00068">
    <property type="reaction ID" value="UER00109"/>
</dbReference>
<evidence type="ECO:0000313" key="11">
    <source>
        <dbReference type="Proteomes" id="UP000199602"/>
    </source>
</evidence>
<dbReference type="Proteomes" id="UP000199602">
    <property type="component" value="Unassembled WGS sequence"/>
</dbReference>
<keyword evidence="9" id="KW-0963">Cytoplasm</keyword>
<dbReference type="GO" id="GO:0003992">
    <property type="term" value="F:N2-acetyl-L-ornithine:2-oxoglutarate 5-aminotransferase activity"/>
    <property type="evidence" value="ECO:0007669"/>
    <property type="project" value="UniProtKB-UniRule"/>
</dbReference>
<dbReference type="SUPFAM" id="SSF53383">
    <property type="entry name" value="PLP-dependent transferases"/>
    <property type="match status" value="1"/>
</dbReference>
<dbReference type="CDD" id="cd00610">
    <property type="entry name" value="OAT_like"/>
    <property type="match status" value="1"/>
</dbReference>
<dbReference type="InterPro" id="IPR005814">
    <property type="entry name" value="Aminotrans_3"/>
</dbReference>
<dbReference type="NCBIfam" id="NF002325">
    <property type="entry name" value="PRK01278.1"/>
    <property type="match status" value="1"/>
</dbReference>
<name>A0A1H0BUD2_9BACT</name>